<evidence type="ECO:0000313" key="2">
    <source>
        <dbReference type="Proteomes" id="UP000828941"/>
    </source>
</evidence>
<proteinExistence type="predicted"/>
<keyword evidence="2" id="KW-1185">Reference proteome</keyword>
<dbReference type="EMBL" id="CM039438">
    <property type="protein sequence ID" value="KAI4299231.1"/>
    <property type="molecule type" value="Genomic_DNA"/>
</dbReference>
<comment type="caution">
    <text evidence="1">The sequence shown here is derived from an EMBL/GenBank/DDBJ whole genome shotgun (WGS) entry which is preliminary data.</text>
</comment>
<name>A0ACB9KPJ8_BAUVA</name>
<organism evidence="1 2">
    <name type="scientific">Bauhinia variegata</name>
    <name type="common">Purple orchid tree</name>
    <name type="synonym">Phanera variegata</name>
    <dbReference type="NCBI Taxonomy" id="167791"/>
    <lineage>
        <taxon>Eukaryota</taxon>
        <taxon>Viridiplantae</taxon>
        <taxon>Streptophyta</taxon>
        <taxon>Embryophyta</taxon>
        <taxon>Tracheophyta</taxon>
        <taxon>Spermatophyta</taxon>
        <taxon>Magnoliopsida</taxon>
        <taxon>eudicotyledons</taxon>
        <taxon>Gunneridae</taxon>
        <taxon>Pentapetalae</taxon>
        <taxon>rosids</taxon>
        <taxon>fabids</taxon>
        <taxon>Fabales</taxon>
        <taxon>Fabaceae</taxon>
        <taxon>Cercidoideae</taxon>
        <taxon>Cercideae</taxon>
        <taxon>Bauhiniinae</taxon>
        <taxon>Bauhinia</taxon>
    </lineage>
</organism>
<accession>A0ACB9KPJ8</accession>
<protein>
    <submittedName>
        <fullName evidence="1">Uncharacterized protein</fullName>
    </submittedName>
</protein>
<gene>
    <name evidence="1" type="ORF">L6164_032711</name>
</gene>
<reference evidence="1 2" key="1">
    <citation type="journal article" date="2022" name="DNA Res.">
        <title>Chromosomal-level genome assembly of the orchid tree Bauhinia variegata (Leguminosae; Cercidoideae) supports the allotetraploid origin hypothesis of Bauhinia.</title>
        <authorList>
            <person name="Zhong Y."/>
            <person name="Chen Y."/>
            <person name="Zheng D."/>
            <person name="Pang J."/>
            <person name="Liu Y."/>
            <person name="Luo S."/>
            <person name="Meng S."/>
            <person name="Qian L."/>
            <person name="Wei D."/>
            <person name="Dai S."/>
            <person name="Zhou R."/>
        </authorList>
    </citation>
    <scope>NUCLEOTIDE SEQUENCE [LARGE SCALE GENOMIC DNA]</scope>
    <source>
        <strain evidence="1">BV-YZ2020</strain>
    </source>
</reference>
<sequence>MGLKGQLPRGVQNCTSLTGLDLSMNLLSGSIPSDKSKLAKFVTSLDLSSNKFSGEIPEDIANCIHLNTLILADNQLSGEIPPQLTAGMARIKAFSVADNYLTGPVPNFKEGVASSDSYANNRGLCGGPLAPCHKSSKDFKDGAVVGFSFSITSVVVIYLFYFVPWEQLMKNKKKKWLNERKYQLRSQVCDLDAKFLEKERQEVLEWTMILDWERWGWMCKARLPNGLLLAVKRIYDLDLFKRQFVSEIMILGRYRHKNLIPLIDFCIEQKERILANQYMSNGSLFDWLNPLESSAMRFLTVRGYRSPWESAYTINISEGPRSLEPFVKFLIMGTMANAIFLFGIAFLFCMNNVTGNLLDLIQNDPVELFDVTKFYHKPTAEEVEYDEDYVPGSYYDAFAAVWDAACRNSTGSVKILVPKGTFLLTPIVFSGPCKSAKPIIFEVEGTIVSPTNPSLFPNKKWIEFSDIDGLVLNGNGVFDGQGGVVDNETHASAWVANDCKTNKNCVPPSSNLMFGKVNNSIVRGITSLNSKWFHFDVSQCKNFTVTDIHITAPGDSPNTDGIHLSECDLVNVANSNIATGDNCISIDQGCINIHIHNNTCGLGHRVSVGNLRLQNDDKSYGTETDIYCLRSIKESLKDPYGYLSPIWDFANNTGAKFVTSLDFSSNKFSGEIPEDIANCIHLNTLILVDNQLSGEIPPQLTAGMARIKAFSVADNYLTGSVPNFKEGVASSDSDANNRGLCGGPLALCHKSSKDFKDGAVVGFSFSITSVSKLKTSAPTISFTELYDATKGSRMDNDIGLGKMGMMYKARLPNGLLLAIAFDYIEDIPDQRPTVLEVYRAPRDLIQNGPVEIFDVTKFYRKPTEEEVKNDDDYVPGSYYDAFAAVWDAACRNSTGSVKILVPKGTFLLTPIVFCGPCKCAKPIVFEVEGTIVSPTDTSLFPNKNWIEFSDIDGLVLNGNGNGVFDGQGGVVDNESNVSAWSANDCKTNKNCVPPSSNLKFGRVSNSIVRGITSLNSKWFHFEVSQCKNFTVTDIHITAPGDSPNTDGIHLSECDLVNVANSNIATGGESVSIDQGCINININNITCGQGHGISVGSRRLQNDDKSVEGVTVTGCTFK</sequence>
<evidence type="ECO:0000313" key="1">
    <source>
        <dbReference type="EMBL" id="KAI4299231.1"/>
    </source>
</evidence>
<dbReference type="Proteomes" id="UP000828941">
    <property type="component" value="Chromosome 13"/>
</dbReference>